<feature type="domain" description="DUF6534" evidence="3">
    <location>
        <begin position="500"/>
        <end position="587"/>
    </location>
</feature>
<feature type="transmembrane region" description="Helical" evidence="2">
    <location>
        <begin position="121"/>
        <end position="143"/>
    </location>
</feature>
<evidence type="ECO:0000259" key="3">
    <source>
        <dbReference type="Pfam" id="PF20152"/>
    </source>
</evidence>
<evidence type="ECO:0000256" key="2">
    <source>
        <dbReference type="SAM" id="Phobius"/>
    </source>
</evidence>
<feature type="domain" description="DUF6534" evidence="3">
    <location>
        <begin position="144"/>
        <end position="208"/>
    </location>
</feature>
<accession>S7Q3R8</accession>
<evidence type="ECO:0000256" key="1">
    <source>
        <dbReference type="SAM" id="MobiDB-lite"/>
    </source>
</evidence>
<dbReference type="OMA" id="AIACCIC"/>
<feature type="transmembrane region" description="Helical" evidence="2">
    <location>
        <begin position="163"/>
        <end position="185"/>
    </location>
</feature>
<feature type="transmembrane region" description="Helical" evidence="2">
    <location>
        <begin position="304"/>
        <end position="327"/>
    </location>
</feature>
<feature type="transmembrane region" description="Helical" evidence="2">
    <location>
        <begin position="89"/>
        <end position="109"/>
    </location>
</feature>
<dbReference type="PANTHER" id="PTHR40465:SF1">
    <property type="entry name" value="DUF6534 DOMAIN-CONTAINING PROTEIN"/>
    <property type="match status" value="1"/>
</dbReference>
<reference evidence="4 5" key="1">
    <citation type="journal article" date="2012" name="Science">
        <title>The Paleozoic origin of enzymatic lignin decomposition reconstructed from 31 fungal genomes.</title>
        <authorList>
            <person name="Floudas D."/>
            <person name="Binder M."/>
            <person name="Riley R."/>
            <person name="Barry K."/>
            <person name="Blanchette R.A."/>
            <person name="Henrissat B."/>
            <person name="Martinez A.T."/>
            <person name="Otillar R."/>
            <person name="Spatafora J.W."/>
            <person name="Yadav J.S."/>
            <person name="Aerts A."/>
            <person name="Benoit I."/>
            <person name="Boyd A."/>
            <person name="Carlson A."/>
            <person name="Copeland A."/>
            <person name="Coutinho P.M."/>
            <person name="de Vries R.P."/>
            <person name="Ferreira P."/>
            <person name="Findley K."/>
            <person name="Foster B."/>
            <person name="Gaskell J."/>
            <person name="Glotzer D."/>
            <person name="Gorecki P."/>
            <person name="Heitman J."/>
            <person name="Hesse C."/>
            <person name="Hori C."/>
            <person name="Igarashi K."/>
            <person name="Jurgens J.A."/>
            <person name="Kallen N."/>
            <person name="Kersten P."/>
            <person name="Kohler A."/>
            <person name="Kuees U."/>
            <person name="Kumar T.K.A."/>
            <person name="Kuo A."/>
            <person name="LaButti K."/>
            <person name="Larrondo L.F."/>
            <person name="Lindquist E."/>
            <person name="Ling A."/>
            <person name="Lombard V."/>
            <person name="Lucas S."/>
            <person name="Lundell T."/>
            <person name="Martin R."/>
            <person name="McLaughlin D.J."/>
            <person name="Morgenstern I."/>
            <person name="Morin E."/>
            <person name="Murat C."/>
            <person name="Nagy L.G."/>
            <person name="Nolan M."/>
            <person name="Ohm R.A."/>
            <person name="Patyshakuliyeva A."/>
            <person name="Rokas A."/>
            <person name="Ruiz-Duenas F.J."/>
            <person name="Sabat G."/>
            <person name="Salamov A."/>
            <person name="Samejima M."/>
            <person name="Schmutz J."/>
            <person name="Slot J.C."/>
            <person name="St John F."/>
            <person name="Stenlid J."/>
            <person name="Sun H."/>
            <person name="Sun S."/>
            <person name="Syed K."/>
            <person name="Tsang A."/>
            <person name="Wiebenga A."/>
            <person name="Young D."/>
            <person name="Pisabarro A."/>
            <person name="Eastwood D.C."/>
            <person name="Martin F."/>
            <person name="Cullen D."/>
            <person name="Grigoriev I.V."/>
            <person name="Hibbett D.S."/>
        </authorList>
    </citation>
    <scope>NUCLEOTIDE SEQUENCE [LARGE SCALE GENOMIC DNA]</scope>
    <source>
        <strain evidence="4 5">ATCC 11539</strain>
    </source>
</reference>
<keyword evidence="2" id="KW-0472">Membrane</keyword>
<feature type="compositionally biased region" description="Polar residues" evidence="1">
    <location>
        <begin position="631"/>
        <end position="640"/>
    </location>
</feature>
<dbReference type="EMBL" id="KB469304">
    <property type="protein sequence ID" value="EPQ54073.1"/>
    <property type="molecule type" value="Genomic_DNA"/>
</dbReference>
<feature type="region of interest" description="Disordered" evidence="1">
    <location>
        <begin position="631"/>
        <end position="665"/>
    </location>
</feature>
<dbReference type="HOGENOM" id="CLU_446211_0_0_1"/>
<dbReference type="RefSeq" id="XP_007867413.1">
    <property type="nucleotide sequence ID" value="XM_007869222.1"/>
</dbReference>
<dbReference type="PANTHER" id="PTHR40465">
    <property type="entry name" value="CHROMOSOME 1, WHOLE GENOME SHOTGUN SEQUENCE"/>
    <property type="match status" value="1"/>
</dbReference>
<feature type="transmembrane region" description="Helical" evidence="2">
    <location>
        <begin position="48"/>
        <end position="69"/>
    </location>
</feature>
<feature type="transmembrane region" description="Helical" evidence="2">
    <location>
        <begin position="536"/>
        <end position="555"/>
    </location>
</feature>
<sequence>MSGPLDLTNTYGAATMGAMATLILYGITVLQTYFYFLQYPKDSPAFKLLVASLCLLDSLHIVLVCHVIYHYLVTNYFNPIALLSGVWSLYASVAANVVIACAVQIFFTMRIYHLSGPRTKHWLTTLVTIFVILHFCFGVDTVVKFTNMIINRLMLWAVNRCLLTAAVAVAETIVFCVTPSQLWFISIDFVIGKLYCNSLLATLNSRDSIRTTGQNNIHGIDVDSKNVVQLSSFPATSIAPSGARSDNESATIQQEFEEGCSSSEFSWLLHLQRSAADSGHRSLKNALDPPPLPKNMDLDLGPTFGAAYVGSMAALILYGITTLQAYFYFLSYPRDGGGTKLLVTSLWYANPCVHVVLKITDLILYRALDTLHVILISHAMYHYLITNYANPLALQNGTWSLYTSVGLNQSLSKGGHSSHRAGIVVFDNHPYFSFFTKRIYDLSRSRGPRLQRSLTTITAFLVAGHFAFGIETVAELFIKKKLSRISEITLNSALPFALLAVLSDILVAGALCGLLWHERSQFRDTNELINQLIKWAINRCLLTCILAIVEIVVFAVNPKDFWFLAIDFVIGKLYANSLLATLNSRKSLKGKAHDLELDATTATTVSFRMAPTLQTVDTEDASRSQNLVRIPQTEASSSECARTDTDDVDRLDSATPFKYREPSLP</sequence>
<dbReference type="Pfam" id="PF20152">
    <property type="entry name" value="DUF6534"/>
    <property type="match status" value="2"/>
</dbReference>
<feature type="compositionally biased region" description="Basic and acidic residues" evidence="1">
    <location>
        <begin position="641"/>
        <end position="665"/>
    </location>
</feature>
<dbReference type="AlphaFoldDB" id="S7Q3R8"/>
<dbReference type="KEGG" id="gtr:GLOTRDRAFT_139474"/>
<evidence type="ECO:0000313" key="4">
    <source>
        <dbReference type="EMBL" id="EPQ54073.1"/>
    </source>
</evidence>
<dbReference type="InterPro" id="IPR045339">
    <property type="entry name" value="DUF6534"/>
</dbReference>
<dbReference type="eggNOG" id="ENOG502SHPB">
    <property type="taxonomic scope" value="Eukaryota"/>
</dbReference>
<gene>
    <name evidence="4" type="ORF">GLOTRDRAFT_139474</name>
</gene>
<proteinExistence type="predicted"/>
<keyword evidence="2" id="KW-1133">Transmembrane helix</keyword>
<feature type="transmembrane region" description="Helical" evidence="2">
    <location>
        <begin position="561"/>
        <end position="582"/>
    </location>
</feature>
<protein>
    <recommendedName>
        <fullName evidence="3">DUF6534 domain-containing protein</fullName>
    </recommendedName>
</protein>
<name>S7Q3R8_GLOTA</name>
<dbReference type="OrthoDB" id="2689433at2759"/>
<keyword evidence="2" id="KW-0812">Transmembrane</keyword>
<organism evidence="4 5">
    <name type="scientific">Gloeophyllum trabeum (strain ATCC 11539 / FP-39264 / Madison 617)</name>
    <name type="common">Brown rot fungus</name>
    <dbReference type="NCBI Taxonomy" id="670483"/>
    <lineage>
        <taxon>Eukaryota</taxon>
        <taxon>Fungi</taxon>
        <taxon>Dikarya</taxon>
        <taxon>Basidiomycota</taxon>
        <taxon>Agaricomycotina</taxon>
        <taxon>Agaricomycetes</taxon>
        <taxon>Gloeophyllales</taxon>
        <taxon>Gloeophyllaceae</taxon>
        <taxon>Gloeophyllum</taxon>
    </lineage>
</organism>
<feature type="transmembrane region" description="Helical" evidence="2">
    <location>
        <begin position="494"/>
        <end position="516"/>
    </location>
</feature>
<feature type="transmembrane region" description="Helical" evidence="2">
    <location>
        <begin position="454"/>
        <end position="474"/>
    </location>
</feature>
<dbReference type="GeneID" id="19304260"/>
<keyword evidence="5" id="KW-1185">Reference proteome</keyword>
<feature type="transmembrane region" description="Helical" evidence="2">
    <location>
        <begin position="12"/>
        <end position="36"/>
    </location>
</feature>
<dbReference type="Proteomes" id="UP000030669">
    <property type="component" value="Unassembled WGS sequence"/>
</dbReference>
<evidence type="ECO:0000313" key="5">
    <source>
        <dbReference type="Proteomes" id="UP000030669"/>
    </source>
</evidence>